<sequence length="118" mass="13106">MSGEITEPPFKYVYIYIFVHTCTWLHGDGDGRAIILQNNPEWCKSLHGIETNGVFLHPGLFKPLWKKYLQFPQLNLSCIGLAIDRPPAPPEISTKGGLPGVSESPNSLQTTGWRSAGR</sequence>
<dbReference type="AlphaFoldDB" id="A0A2D4EZZ8"/>
<evidence type="ECO:0000256" key="1">
    <source>
        <dbReference type="SAM" id="MobiDB-lite"/>
    </source>
</evidence>
<accession>A0A2D4EZZ8</accession>
<dbReference type="EMBL" id="IACJ01046826">
    <property type="protein sequence ID" value="LAA40822.1"/>
    <property type="molecule type" value="Transcribed_RNA"/>
</dbReference>
<feature type="region of interest" description="Disordered" evidence="1">
    <location>
        <begin position="90"/>
        <end position="118"/>
    </location>
</feature>
<protein>
    <submittedName>
        <fullName evidence="2">Uncharacterized protein</fullName>
    </submittedName>
</protein>
<feature type="compositionally biased region" description="Polar residues" evidence="1">
    <location>
        <begin position="103"/>
        <end position="118"/>
    </location>
</feature>
<proteinExistence type="predicted"/>
<evidence type="ECO:0000313" key="2">
    <source>
        <dbReference type="EMBL" id="LAA40822.1"/>
    </source>
</evidence>
<name>A0A2D4EZZ8_MICCO</name>
<reference evidence="2" key="2">
    <citation type="submission" date="2017-11" db="EMBL/GenBank/DDBJ databases">
        <title>Coralsnake Venomics: Analyses of Venom Gland Transcriptomes and Proteomes of Six Brazilian Taxa.</title>
        <authorList>
            <person name="Aird S.D."/>
            <person name="Jorge da Silva N."/>
            <person name="Qiu L."/>
            <person name="Villar-Briones A."/>
            <person name="Aparecida-Saddi V."/>
            <person name="Campos-Telles M.P."/>
            <person name="Grau M."/>
            <person name="Mikheyev A.S."/>
        </authorList>
    </citation>
    <scope>NUCLEOTIDE SEQUENCE</scope>
    <source>
        <tissue evidence="2">Venom_gland</tissue>
    </source>
</reference>
<organism evidence="2">
    <name type="scientific">Micrurus corallinus</name>
    <name type="common">Brazilian coral snake</name>
    <dbReference type="NCBI Taxonomy" id="54390"/>
    <lineage>
        <taxon>Eukaryota</taxon>
        <taxon>Metazoa</taxon>
        <taxon>Chordata</taxon>
        <taxon>Craniata</taxon>
        <taxon>Vertebrata</taxon>
        <taxon>Euteleostomi</taxon>
        <taxon>Lepidosauria</taxon>
        <taxon>Squamata</taxon>
        <taxon>Bifurcata</taxon>
        <taxon>Unidentata</taxon>
        <taxon>Episquamata</taxon>
        <taxon>Toxicofera</taxon>
        <taxon>Serpentes</taxon>
        <taxon>Colubroidea</taxon>
        <taxon>Elapidae</taxon>
        <taxon>Elapinae</taxon>
        <taxon>Micrurus</taxon>
    </lineage>
</organism>
<reference evidence="2" key="1">
    <citation type="submission" date="2017-07" db="EMBL/GenBank/DDBJ databases">
        <authorList>
            <person name="Mikheyev A."/>
            <person name="Grau M."/>
        </authorList>
    </citation>
    <scope>NUCLEOTIDE SEQUENCE</scope>
    <source>
        <tissue evidence="2">Venom_gland</tissue>
    </source>
</reference>